<evidence type="ECO:0000256" key="1">
    <source>
        <dbReference type="ARBA" id="ARBA00008061"/>
    </source>
</evidence>
<accession>A0AAQ4FLS7</accession>
<proteinExistence type="inferred from homology"/>
<organism evidence="3 4">
    <name type="scientific">Amblyomma americanum</name>
    <name type="common">Lone star tick</name>
    <dbReference type="NCBI Taxonomy" id="6943"/>
    <lineage>
        <taxon>Eukaryota</taxon>
        <taxon>Metazoa</taxon>
        <taxon>Ecdysozoa</taxon>
        <taxon>Arthropoda</taxon>
        <taxon>Chelicerata</taxon>
        <taxon>Arachnida</taxon>
        <taxon>Acari</taxon>
        <taxon>Parasitiformes</taxon>
        <taxon>Ixodida</taxon>
        <taxon>Ixodoidea</taxon>
        <taxon>Ixodidae</taxon>
        <taxon>Amblyomminae</taxon>
        <taxon>Amblyomma</taxon>
    </lineage>
</organism>
<sequence>SPLIPKLIEFRRVVGSAPLTHFWTDDHSVAFARDKIGFLFVAISDSRQSSRVHTSMRPGVYCDIVSGHRVGNDCTGDPVVVELDGTTTVGVREDSAHPVIAILSE</sequence>
<evidence type="ECO:0000313" key="3">
    <source>
        <dbReference type="EMBL" id="KAK8787442.1"/>
    </source>
</evidence>
<dbReference type="AlphaFoldDB" id="A0AAQ4FLS7"/>
<protein>
    <recommendedName>
        <fullName evidence="2">Alpha-amylase C-terminal domain-containing protein</fullName>
    </recommendedName>
</protein>
<dbReference type="GO" id="GO:0003824">
    <property type="term" value="F:catalytic activity"/>
    <property type="evidence" value="ECO:0007669"/>
    <property type="project" value="InterPro"/>
</dbReference>
<evidence type="ECO:0000259" key="2">
    <source>
        <dbReference type="SMART" id="SM00632"/>
    </source>
</evidence>
<comment type="similarity">
    <text evidence="1">Belongs to the glycosyl hydrolase 13 family.</text>
</comment>
<dbReference type="SMART" id="SM00632">
    <property type="entry name" value="Aamy_C"/>
    <property type="match status" value="1"/>
</dbReference>
<dbReference type="InterPro" id="IPR006048">
    <property type="entry name" value="A-amylase/branching_C"/>
</dbReference>
<name>A0AAQ4FLS7_AMBAM</name>
<dbReference type="EMBL" id="JARKHS020001810">
    <property type="protein sequence ID" value="KAK8787442.1"/>
    <property type="molecule type" value="Genomic_DNA"/>
</dbReference>
<dbReference type="InterPro" id="IPR031319">
    <property type="entry name" value="A-amylase_C"/>
</dbReference>
<dbReference type="InterPro" id="IPR013780">
    <property type="entry name" value="Glyco_hydro_b"/>
</dbReference>
<keyword evidence="4" id="KW-1185">Reference proteome</keyword>
<feature type="domain" description="Alpha-amylase C-terminal" evidence="2">
    <location>
        <begin position="20"/>
        <end position="105"/>
    </location>
</feature>
<reference evidence="3 4" key="1">
    <citation type="journal article" date="2023" name="Arcadia Sci">
        <title>De novo assembly of a long-read Amblyomma americanum tick genome.</title>
        <authorList>
            <person name="Chou S."/>
            <person name="Poskanzer K.E."/>
            <person name="Rollins M."/>
            <person name="Thuy-Boun P.S."/>
        </authorList>
    </citation>
    <scope>NUCLEOTIDE SEQUENCE [LARGE SCALE GENOMIC DNA]</scope>
    <source>
        <strain evidence="3">F_SG_1</strain>
        <tissue evidence="3">Salivary glands</tissue>
    </source>
</reference>
<evidence type="ECO:0000313" key="4">
    <source>
        <dbReference type="Proteomes" id="UP001321473"/>
    </source>
</evidence>
<feature type="non-terminal residue" evidence="3">
    <location>
        <position position="1"/>
    </location>
</feature>
<feature type="non-terminal residue" evidence="3">
    <location>
        <position position="105"/>
    </location>
</feature>
<dbReference type="SUPFAM" id="SSF51011">
    <property type="entry name" value="Glycosyl hydrolase domain"/>
    <property type="match status" value="1"/>
</dbReference>
<dbReference type="Proteomes" id="UP001321473">
    <property type="component" value="Unassembled WGS sequence"/>
</dbReference>
<dbReference type="GO" id="GO:0043169">
    <property type="term" value="F:cation binding"/>
    <property type="evidence" value="ECO:0007669"/>
    <property type="project" value="InterPro"/>
</dbReference>
<dbReference type="Gene3D" id="2.60.40.1180">
    <property type="entry name" value="Golgi alpha-mannosidase II"/>
    <property type="match status" value="1"/>
</dbReference>
<gene>
    <name evidence="3" type="ORF">V5799_022783</name>
</gene>
<dbReference type="Pfam" id="PF02806">
    <property type="entry name" value="Alpha-amylase_C"/>
    <property type="match status" value="1"/>
</dbReference>
<comment type="caution">
    <text evidence="3">The sequence shown here is derived from an EMBL/GenBank/DDBJ whole genome shotgun (WGS) entry which is preliminary data.</text>
</comment>
<dbReference type="GO" id="GO:0005975">
    <property type="term" value="P:carbohydrate metabolic process"/>
    <property type="evidence" value="ECO:0007669"/>
    <property type="project" value="InterPro"/>
</dbReference>